<reference evidence="2" key="1">
    <citation type="submission" date="2020-05" db="EMBL/GenBank/DDBJ databases">
        <authorList>
            <person name="Chiriac C."/>
            <person name="Salcher M."/>
            <person name="Ghai R."/>
            <person name="Kavagutti S V."/>
        </authorList>
    </citation>
    <scope>NUCLEOTIDE SEQUENCE</scope>
</reference>
<feature type="region of interest" description="Disordered" evidence="1">
    <location>
        <begin position="18"/>
        <end position="43"/>
    </location>
</feature>
<feature type="compositionally biased region" description="Polar residues" evidence="1">
    <location>
        <begin position="27"/>
        <end position="43"/>
    </location>
</feature>
<protein>
    <submittedName>
        <fullName evidence="2">Unannotated protein</fullName>
    </submittedName>
</protein>
<dbReference type="EMBL" id="CAESAO010000126">
    <property type="protein sequence ID" value="CAB4346125.1"/>
    <property type="molecule type" value="Genomic_DNA"/>
</dbReference>
<name>A0A6J5ZVN4_9ZZZZ</name>
<evidence type="ECO:0000313" key="2">
    <source>
        <dbReference type="EMBL" id="CAB4346125.1"/>
    </source>
</evidence>
<accession>A0A6J5ZVN4</accession>
<gene>
    <name evidence="2" type="ORF">UFOPK3522_01268</name>
</gene>
<dbReference type="AlphaFoldDB" id="A0A6J5ZVN4"/>
<evidence type="ECO:0000256" key="1">
    <source>
        <dbReference type="SAM" id="MobiDB-lite"/>
    </source>
</evidence>
<organism evidence="2">
    <name type="scientific">freshwater metagenome</name>
    <dbReference type="NCBI Taxonomy" id="449393"/>
    <lineage>
        <taxon>unclassified sequences</taxon>
        <taxon>metagenomes</taxon>
        <taxon>ecological metagenomes</taxon>
    </lineage>
</organism>
<proteinExistence type="predicted"/>
<sequence>MKRASSVEAAQAPLLAAVSSRRPTGGSARSFTRTMTLSKISGT</sequence>